<name>A0ABD3KCR4_EUCGL</name>
<comment type="caution">
    <text evidence="7">The sequence shown here is derived from an EMBL/GenBank/DDBJ whole genome shotgun (WGS) entry which is preliminary data.</text>
</comment>
<keyword evidence="2" id="KW-0378">Hydrolase</keyword>
<dbReference type="GO" id="GO:0061809">
    <property type="term" value="F:NAD+ nucleosidase activity, cyclic ADP-ribose generating"/>
    <property type="evidence" value="ECO:0007669"/>
    <property type="project" value="UniProtKB-EC"/>
</dbReference>
<feature type="compositionally biased region" description="Low complexity" evidence="5">
    <location>
        <begin position="13"/>
        <end position="23"/>
    </location>
</feature>
<dbReference type="AlphaFoldDB" id="A0ABD3KCR4"/>
<reference evidence="7 8" key="1">
    <citation type="submission" date="2024-11" db="EMBL/GenBank/DDBJ databases">
        <title>Chromosome-level genome assembly of Eucalyptus globulus Labill. provides insights into its genome evolution.</title>
        <authorList>
            <person name="Li X."/>
        </authorList>
    </citation>
    <scope>NUCLEOTIDE SEQUENCE [LARGE SCALE GENOMIC DNA]</scope>
    <source>
        <strain evidence="7">CL2024</strain>
        <tissue evidence="7">Fresh tender leaves</tissue>
    </source>
</reference>
<dbReference type="PANTHER" id="PTHR32009:SF39">
    <property type="entry name" value="TIR DOMAIN-CONTAINING PROTEIN"/>
    <property type="match status" value="1"/>
</dbReference>
<dbReference type="PROSITE" id="PS50104">
    <property type="entry name" value="TIR"/>
    <property type="match status" value="1"/>
</dbReference>
<sequence>MKRKWDSPGPSTVSASVDDGDSSSGAEFEVFLNFRGPDTRLNFTDCLYHALVKAGVRVFKDDEDIRQGEKIGDELSHAIKSSKIYVPIFSRDYASSRWCLRELTHMVDCSSKAKDKMILPIFYDVDPEDVKLRTQLYRDALGKHEEKFGHDVPRWKEALTEVAKISGSDLKNKG</sequence>
<evidence type="ECO:0000259" key="6">
    <source>
        <dbReference type="PROSITE" id="PS50104"/>
    </source>
</evidence>
<dbReference type="Proteomes" id="UP001634007">
    <property type="component" value="Unassembled WGS sequence"/>
</dbReference>
<accession>A0ABD3KCR4</accession>
<dbReference type="SUPFAM" id="SSF52200">
    <property type="entry name" value="Toll/Interleukin receptor TIR domain"/>
    <property type="match status" value="1"/>
</dbReference>
<evidence type="ECO:0000313" key="7">
    <source>
        <dbReference type="EMBL" id="KAL3736812.1"/>
    </source>
</evidence>
<dbReference type="InterPro" id="IPR035897">
    <property type="entry name" value="Toll_tir_struct_dom_sf"/>
</dbReference>
<dbReference type="SMART" id="SM00255">
    <property type="entry name" value="TIR"/>
    <property type="match status" value="1"/>
</dbReference>
<dbReference type="Gene3D" id="3.40.50.10140">
    <property type="entry name" value="Toll/interleukin-1 receptor homology (TIR) domain"/>
    <property type="match status" value="1"/>
</dbReference>
<proteinExistence type="predicted"/>
<keyword evidence="3" id="KW-0520">NAD</keyword>
<dbReference type="PANTHER" id="PTHR32009">
    <property type="entry name" value="TMV RESISTANCE PROTEIN N-LIKE"/>
    <property type="match status" value="1"/>
</dbReference>
<dbReference type="EC" id="3.2.2.6" evidence="1"/>
<dbReference type="InterPro" id="IPR000157">
    <property type="entry name" value="TIR_dom"/>
</dbReference>
<protein>
    <recommendedName>
        <fullName evidence="1">ADP-ribosyl cyclase/cyclic ADP-ribose hydrolase</fullName>
        <ecNumber evidence="1">3.2.2.6</ecNumber>
    </recommendedName>
</protein>
<evidence type="ECO:0000256" key="5">
    <source>
        <dbReference type="SAM" id="MobiDB-lite"/>
    </source>
</evidence>
<organism evidence="7 8">
    <name type="scientific">Eucalyptus globulus</name>
    <name type="common">Tasmanian blue gum</name>
    <dbReference type="NCBI Taxonomy" id="34317"/>
    <lineage>
        <taxon>Eukaryota</taxon>
        <taxon>Viridiplantae</taxon>
        <taxon>Streptophyta</taxon>
        <taxon>Embryophyta</taxon>
        <taxon>Tracheophyta</taxon>
        <taxon>Spermatophyta</taxon>
        <taxon>Magnoliopsida</taxon>
        <taxon>eudicotyledons</taxon>
        <taxon>Gunneridae</taxon>
        <taxon>Pentapetalae</taxon>
        <taxon>rosids</taxon>
        <taxon>malvids</taxon>
        <taxon>Myrtales</taxon>
        <taxon>Myrtaceae</taxon>
        <taxon>Myrtoideae</taxon>
        <taxon>Eucalypteae</taxon>
        <taxon>Eucalyptus</taxon>
    </lineage>
</organism>
<keyword evidence="8" id="KW-1185">Reference proteome</keyword>
<comment type="catalytic activity">
    <reaction evidence="4">
        <text>NAD(+) + H2O = ADP-D-ribose + nicotinamide + H(+)</text>
        <dbReference type="Rhea" id="RHEA:16301"/>
        <dbReference type="ChEBI" id="CHEBI:15377"/>
        <dbReference type="ChEBI" id="CHEBI:15378"/>
        <dbReference type="ChEBI" id="CHEBI:17154"/>
        <dbReference type="ChEBI" id="CHEBI:57540"/>
        <dbReference type="ChEBI" id="CHEBI:57967"/>
        <dbReference type="EC" id="3.2.2.6"/>
    </reaction>
    <physiologicalReaction direction="left-to-right" evidence="4">
        <dbReference type="Rhea" id="RHEA:16302"/>
    </physiologicalReaction>
</comment>
<dbReference type="EMBL" id="JBJKBG010000006">
    <property type="protein sequence ID" value="KAL3736812.1"/>
    <property type="molecule type" value="Genomic_DNA"/>
</dbReference>
<feature type="domain" description="TIR" evidence="6">
    <location>
        <begin position="26"/>
        <end position="174"/>
    </location>
</feature>
<evidence type="ECO:0000256" key="2">
    <source>
        <dbReference type="ARBA" id="ARBA00022801"/>
    </source>
</evidence>
<dbReference type="FunFam" id="3.40.50.10140:FF:000007">
    <property type="entry name" value="Disease resistance protein (TIR-NBS-LRR class)"/>
    <property type="match status" value="1"/>
</dbReference>
<evidence type="ECO:0000256" key="3">
    <source>
        <dbReference type="ARBA" id="ARBA00023027"/>
    </source>
</evidence>
<feature type="region of interest" description="Disordered" evidence="5">
    <location>
        <begin position="1"/>
        <end position="23"/>
    </location>
</feature>
<evidence type="ECO:0000256" key="1">
    <source>
        <dbReference type="ARBA" id="ARBA00011982"/>
    </source>
</evidence>
<dbReference type="Pfam" id="PF01582">
    <property type="entry name" value="TIR"/>
    <property type="match status" value="1"/>
</dbReference>
<evidence type="ECO:0000256" key="4">
    <source>
        <dbReference type="ARBA" id="ARBA00047304"/>
    </source>
</evidence>
<evidence type="ECO:0000313" key="8">
    <source>
        <dbReference type="Proteomes" id="UP001634007"/>
    </source>
</evidence>
<gene>
    <name evidence="7" type="ORF">ACJRO7_025701</name>
</gene>